<protein>
    <recommendedName>
        <fullName evidence="1">lipid-A-disaccharide synthase</fullName>
        <ecNumber evidence="1">2.4.1.182</ecNumber>
    </recommendedName>
</protein>
<keyword evidence="4" id="KW-0328">Glycosyltransferase</keyword>
<dbReference type="PANTHER" id="PTHR30372:SF4">
    <property type="entry name" value="LIPID-A-DISACCHARIDE SYNTHASE, MITOCHONDRIAL-RELATED"/>
    <property type="match status" value="1"/>
</dbReference>
<accession>A0A7I4AAA7</accession>
<dbReference type="GO" id="GO:0009245">
    <property type="term" value="P:lipid A biosynthetic process"/>
    <property type="evidence" value="ECO:0007669"/>
    <property type="project" value="UniProtKB-KW"/>
</dbReference>
<dbReference type="GO" id="GO:0016020">
    <property type="term" value="C:membrane"/>
    <property type="evidence" value="ECO:0007669"/>
    <property type="project" value="GOC"/>
</dbReference>
<evidence type="ECO:0000256" key="1">
    <source>
        <dbReference type="ARBA" id="ARBA00012687"/>
    </source>
</evidence>
<evidence type="ECO:0000256" key="7">
    <source>
        <dbReference type="ARBA" id="ARBA00048975"/>
    </source>
</evidence>
<evidence type="ECO:0000256" key="3">
    <source>
        <dbReference type="ARBA" id="ARBA00022556"/>
    </source>
</evidence>
<dbReference type="EMBL" id="ABEU02000010">
    <property type="status" value="NOT_ANNOTATED_CDS"/>
    <property type="molecule type" value="Genomic_DNA"/>
</dbReference>
<dbReference type="EC" id="2.4.1.182" evidence="1"/>
<evidence type="ECO:0000256" key="5">
    <source>
        <dbReference type="ARBA" id="ARBA00022679"/>
    </source>
</evidence>
<evidence type="ECO:0000313" key="9">
    <source>
        <dbReference type="Proteomes" id="UP000006727"/>
    </source>
</evidence>
<proteinExistence type="predicted"/>
<dbReference type="GO" id="GO:0008915">
    <property type="term" value="F:lipid-A-disaccharide synthase activity"/>
    <property type="evidence" value="ECO:0007669"/>
    <property type="project" value="UniProtKB-EC"/>
</dbReference>
<comment type="catalytic activity">
    <reaction evidence="7">
        <text>a lipid X + a UDP-2-N,3-O-bis[(3R)-3-hydroxyacyl]-alpha-D-glucosamine = a lipid A disaccharide + UDP + H(+)</text>
        <dbReference type="Rhea" id="RHEA:67828"/>
        <dbReference type="ChEBI" id="CHEBI:15378"/>
        <dbReference type="ChEBI" id="CHEBI:58223"/>
        <dbReference type="ChEBI" id="CHEBI:137748"/>
        <dbReference type="ChEBI" id="CHEBI:176338"/>
        <dbReference type="ChEBI" id="CHEBI:176343"/>
        <dbReference type="EC" id="2.4.1.182"/>
    </reaction>
</comment>
<evidence type="ECO:0000256" key="4">
    <source>
        <dbReference type="ARBA" id="ARBA00022676"/>
    </source>
</evidence>
<keyword evidence="6" id="KW-0443">Lipid metabolism</keyword>
<dbReference type="PANTHER" id="PTHR30372">
    <property type="entry name" value="LIPID-A-DISACCHARIDE SYNTHASE"/>
    <property type="match status" value="1"/>
</dbReference>
<dbReference type="SUPFAM" id="SSF53756">
    <property type="entry name" value="UDP-Glycosyltransferase/glycogen phosphorylase"/>
    <property type="match status" value="1"/>
</dbReference>
<name>A0A7I4AAA7_PHYPA</name>
<dbReference type="Proteomes" id="UP000006727">
    <property type="component" value="Chromosome 10"/>
</dbReference>
<keyword evidence="5" id="KW-0808">Transferase</keyword>
<keyword evidence="9" id="KW-1185">Reference proteome</keyword>
<evidence type="ECO:0000313" key="8">
    <source>
        <dbReference type="EnsemblPlants" id="Pp3c10_3060V3.2"/>
    </source>
</evidence>
<dbReference type="Pfam" id="PF02684">
    <property type="entry name" value="LpxB"/>
    <property type="match status" value="2"/>
</dbReference>
<evidence type="ECO:0000256" key="2">
    <source>
        <dbReference type="ARBA" id="ARBA00022516"/>
    </source>
</evidence>
<reference evidence="8 9" key="1">
    <citation type="journal article" date="2008" name="Science">
        <title>The Physcomitrella genome reveals evolutionary insights into the conquest of land by plants.</title>
        <authorList>
            <person name="Rensing S."/>
            <person name="Lang D."/>
            <person name="Zimmer A."/>
            <person name="Terry A."/>
            <person name="Salamov A."/>
            <person name="Shapiro H."/>
            <person name="Nishiyama T."/>
            <person name="Perroud P.-F."/>
            <person name="Lindquist E."/>
            <person name="Kamisugi Y."/>
            <person name="Tanahashi T."/>
            <person name="Sakakibara K."/>
            <person name="Fujita T."/>
            <person name="Oishi K."/>
            <person name="Shin-I T."/>
            <person name="Kuroki Y."/>
            <person name="Toyoda A."/>
            <person name="Suzuki Y."/>
            <person name="Hashimoto A."/>
            <person name="Yamaguchi K."/>
            <person name="Sugano A."/>
            <person name="Kohara Y."/>
            <person name="Fujiyama A."/>
            <person name="Anterola A."/>
            <person name="Aoki S."/>
            <person name="Ashton N."/>
            <person name="Barbazuk W.B."/>
            <person name="Barker E."/>
            <person name="Bennetzen J."/>
            <person name="Bezanilla M."/>
            <person name="Blankenship R."/>
            <person name="Cho S.H."/>
            <person name="Dutcher S."/>
            <person name="Estelle M."/>
            <person name="Fawcett J.A."/>
            <person name="Gundlach H."/>
            <person name="Hanada K."/>
            <person name="Heyl A."/>
            <person name="Hicks K.A."/>
            <person name="Hugh J."/>
            <person name="Lohr M."/>
            <person name="Mayer K."/>
            <person name="Melkozernov A."/>
            <person name="Murata T."/>
            <person name="Nelson D."/>
            <person name="Pils B."/>
            <person name="Prigge M."/>
            <person name="Reiss B."/>
            <person name="Renner T."/>
            <person name="Rombauts S."/>
            <person name="Rushton P."/>
            <person name="Sanderfoot A."/>
            <person name="Schween G."/>
            <person name="Shiu S.-H."/>
            <person name="Stueber K."/>
            <person name="Theodoulou F.L."/>
            <person name="Tu H."/>
            <person name="Van de Peer Y."/>
            <person name="Verrier P.J."/>
            <person name="Waters E."/>
            <person name="Wood A."/>
            <person name="Yang L."/>
            <person name="Cove D."/>
            <person name="Cuming A."/>
            <person name="Hasebe M."/>
            <person name="Lucas S."/>
            <person name="Mishler D.B."/>
            <person name="Reski R."/>
            <person name="Grigoriev I."/>
            <person name="Quatrano R.S."/>
            <person name="Boore J.L."/>
        </authorList>
    </citation>
    <scope>NUCLEOTIDE SEQUENCE [LARGE SCALE GENOMIC DNA]</scope>
    <source>
        <strain evidence="8 9">cv. Gransden 2004</strain>
    </source>
</reference>
<organism evidence="8 9">
    <name type="scientific">Physcomitrium patens</name>
    <name type="common">Spreading-leaved earth moss</name>
    <name type="synonym">Physcomitrella patens</name>
    <dbReference type="NCBI Taxonomy" id="3218"/>
    <lineage>
        <taxon>Eukaryota</taxon>
        <taxon>Viridiplantae</taxon>
        <taxon>Streptophyta</taxon>
        <taxon>Embryophyta</taxon>
        <taxon>Bryophyta</taxon>
        <taxon>Bryophytina</taxon>
        <taxon>Bryopsida</taxon>
        <taxon>Funariidae</taxon>
        <taxon>Funariales</taxon>
        <taxon>Funariaceae</taxon>
        <taxon>Physcomitrium</taxon>
    </lineage>
</organism>
<evidence type="ECO:0000256" key="6">
    <source>
        <dbReference type="ARBA" id="ARBA00023098"/>
    </source>
</evidence>
<keyword evidence="3" id="KW-0441">Lipid A biosynthesis</keyword>
<dbReference type="AlphaFoldDB" id="A0A7I4AAA7"/>
<dbReference type="InterPro" id="IPR003835">
    <property type="entry name" value="Glyco_trans_19"/>
</dbReference>
<dbReference type="Gramene" id="Pp3c10_3060V3.2">
    <property type="protein sequence ID" value="Pp3c10_3060V3.2"/>
    <property type="gene ID" value="Pp3c10_3060"/>
</dbReference>
<sequence length="437" mass="48314">MLRQGLLFVKRSLGVAAEWRILDAVGLKYPRFASPLSNVASDVGDSVEELRVFIVVGEPSGDVIGSRLMGSLRRLSPKPLRFAGVGGANMEKEGLNSVFKMEYITVMGAAELFPHMFRIWRRLRQTVAEVVDFEPHVVVTVDAKGFSFRVLRSLTSNGYSMISGSDTSRLVLLASIVPVDIPYTRKKTEQPPILVHYLAPSYWAWKMGDARLDSMKEFVDHLLCILPFEAPMYKAHGLGATFVGQPVLEDPYMNVPSAENSAPRNWEIQGFGTNFREKHGVQSGTKIISVLPGSRVQEVKRMLPLFRIAMHRLAEDYPHIKAVVPTAQSSVVTNMVQESVSRWEIPAIVVPAASDLEKYDAFAASDAGLCTSGTASMQLLLARVPSVVAYRANPITEWLIKSRTKLEYISLSNILLNSPVVPEALFGECTLSDSLLF</sequence>
<reference evidence="8 9" key="2">
    <citation type="journal article" date="2018" name="Plant J.">
        <title>The Physcomitrella patens chromosome-scale assembly reveals moss genome structure and evolution.</title>
        <authorList>
            <person name="Lang D."/>
            <person name="Ullrich K.K."/>
            <person name="Murat F."/>
            <person name="Fuchs J."/>
            <person name="Jenkins J."/>
            <person name="Haas F.B."/>
            <person name="Piednoel M."/>
            <person name="Gundlach H."/>
            <person name="Van Bel M."/>
            <person name="Meyberg R."/>
            <person name="Vives C."/>
            <person name="Morata J."/>
            <person name="Symeonidi A."/>
            <person name="Hiss M."/>
            <person name="Muchero W."/>
            <person name="Kamisugi Y."/>
            <person name="Saleh O."/>
            <person name="Blanc G."/>
            <person name="Decker E.L."/>
            <person name="van Gessel N."/>
            <person name="Grimwood J."/>
            <person name="Hayes R.D."/>
            <person name="Graham S.W."/>
            <person name="Gunter L.E."/>
            <person name="McDaniel S.F."/>
            <person name="Hoernstein S.N.W."/>
            <person name="Larsson A."/>
            <person name="Li F.W."/>
            <person name="Perroud P.F."/>
            <person name="Phillips J."/>
            <person name="Ranjan P."/>
            <person name="Rokshar D.S."/>
            <person name="Rothfels C.J."/>
            <person name="Schneider L."/>
            <person name="Shu S."/>
            <person name="Stevenson D.W."/>
            <person name="Thummler F."/>
            <person name="Tillich M."/>
            <person name="Villarreal Aguilar J.C."/>
            <person name="Widiez T."/>
            <person name="Wong G.K."/>
            <person name="Wymore A."/>
            <person name="Zhang Y."/>
            <person name="Zimmer A.D."/>
            <person name="Quatrano R.S."/>
            <person name="Mayer K.F.X."/>
            <person name="Goodstein D."/>
            <person name="Casacuberta J.M."/>
            <person name="Vandepoele K."/>
            <person name="Reski R."/>
            <person name="Cuming A.C."/>
            <person name="Tuskan G.A."/>
            <person name="Maumus F."/>
            <person name="Salse J."/>
            <person name="Schmutz J."/>
            <person name="Rensing S.A."/>
        </authorList>
    </citation>
    <scope>NUCLEOTIDE SEQUENCE [LARGE SCALE GENOMIC DNA]</scope>
    <source>
        <strain evidence="8 9">cv. Gransden 2004</strain>
    </source>
</reference>
<keyword evidence="2" id="KW-0444">Lipid biosynthesis</keyword>
<reference evidence="8" key="3">
    <citation type="submission" date="2020-12" db="UniProtKB">
        <authorList>
            <consortium name="EnsemblPlants"/>
        </authorList>
    </citation>
    <scope>IDENTIFICATION</scope>
</reference>
<dbReference type="EnsemblPlants" id="Pp3c10_3060V3.2">
    <property type="protein sequence ID" value="Pp3c10_3060V3.2"/>
    <property type="gene ID" value="Pp3c10_3060"/>
</dbReference>